<dbReference type="AlphaFoldDB" id="A0A225UKT3"/>
<dbReference type="InterPro" id="IPR001584">
    <property type="entry name" value="Integrase_cat-core"/>
</dbReference>
<comment type="caution">
    <text evidence="2">The sequence shown here is derived from an EMBL/GenBank/DDBJ whole genome shotgun (WGS) entry which is preliminary data.</text>
</comment>
<name>A0A225UKT3_9STRA</name>
<dbReference type="GO" id="GO:0003964">
    <property type="term" value="F:RNA-directed DNA polymerase activity"/>
    <property type="evidence" value="ECO:0007669"/>
    <property type="project" value="UniProtKB-KW"/>
</dbReference>
<evidence type="ECO:0000313" key="2">
    <source>
        <dbReference type="EMBL" id="OWY93682.1"/>
    </source>
</evidence>
<evidence type="ECO:0000313" key="3">
    <source>
        <dbReference type="Proteomes" id="UP000198211"/>
    </source>
</evidence>
<dbReference type="GO" id="GO:0015074">
    <property type="term" value="P:DNA integration"/>
    <property type="evidence" value="ECO:0007669"/>
    <property type="project" value="InterPro"/>
</dbReference>
<keyword evidence="3" id="KW-1185">Reference proteome</keyword>
<dbReference type="Gene3D" id="3.30.420.10">
    <property type="entry name" value="Ribonuclease H-like superfamily/Ribonuclease H"/>
    <property type="match status" value="1"/>
</dbReference>
<dbReference type="Proteomes" id="UP000198211">
    <property type="component" value="Unassembled WGS sequence"/>
</dbReference>
<dbReference type="InterPro" id="IPR012337">
    <property type="entry name" value="RNaseH-like_sf"/>
</dbReference>
<keyword evidence="2" id="KW-0695">RNA-directed DNA polymerase</keyword>
<dbReference type="FunFam" id="1.10.340.70:FF:000001">
    <property type="entry name" value="Retrovirus-related Pol polyprotein from transposon gypsy-like Protein"/>
    <property type="match status" value="1"/>
</dbReference>
<dbReference type="InterPro" id="IPR050951">
    <property type="entry name" value="Retrovirus_Pol_polyprotein"/>
</dbReference>
<dbReference type="GO" id="GO:0003676">
    <property type="term" value="F:nucleic acid binding"/>
    <property type="evidence" value="ECO:0007669"/>
    <property type="project" value="InterPro"/>
</dbReference>
<accession>A0A225UKT3</accession>
<dbReference type="Pfam" id="PF17921">
    <property type="entry name" value="Integrase_H2C2"/>
    <property type="match status" value="1"/>
</dbReference>
<protein>
    <submittedName>
        <fullName evidence="2">Reverse transcriptase</fullName>
    </submittedName>
</protein>
<dbReference type="STRING" id="4795.A0A225UKT3"/>
<dbReference type="InterPro" id="IPR041588">
    <property type="entry name" value="Integrase_H2C2"/>
</dbReference>
<dbReference type="PANTHER" id="PTHR37984">
    <property type="entry name" value="PROTEIN CBG26694"/>
    <property type="match status" value="1"/>
</dbReference>
<dbReference type="PROSITE" id="PS50994">
    <property type="entry name" value="INTEGRASE"/>
    <property type="match status" value="1"/>
</dbReference>
<sequence>MPDVMAAPLPYAAKILVAVIRASVRDQQGSSEPLNPLDYQRERWRRIKVHQEQDEYLRDLRDFLNGEVDRFTLHRLRKIAKFADLFALDARGVLYRLAQSTRGRPRDAQDELRLVVPITPREDILHYANEDFQGGHQGIKRTHEKLRSEFYWPGMYADVERHVKECVDCASGKGHPSNPGPSPGNIEPRRRFEVVSMDFVTHMPKSERGNTFLLLFQDMFSGFAIPAEAYEERVFRMFGASEMIRHDQDPRFMSEVFTRFREPLGSRQRSTLSYRPQANGQQERPVQTVIRGVRAYMAEADQSDWDDHAERLMFALNTSFDATRLDTPFYLAHGWDAQGT</sequence>
<reference evidence="3" key="1">
    <citation type="submission" date="2017-03" db="EMBL/GenBank/DDBJ databases">
        <title>Phytopthora megakarya and P. palmivora, two closely related causual agents of cacao black pod achieved similar genome size and gene model numbers by different mechanisms.</title>
        <authorList>
            <person name="Ali S."/>
            <person name="Shao J."/>
            <person name="Larry D.J."/>
            <person name="Kronmiller B."/>
            <person name="Shen D."/>
            <person name="Strem M.D."/>
            <person name="Melnick R.L."/>
            <person name="Guiltinan M.J."/>
            <person name="Tyler B.M."/>
            <person name="Meinhardt L.W."/>
            <person name="Bailey B.A."/>
        </authorList>
    </citation>
    <scope>NUCLEOTIDE SEQUENCE [LARGE SCALE GENOMIC DNA]</scope>
    <source>
        <strain evidence="3">zdho120</strain>
    </source>
</reference>
<feature type="non-terminal residue" evidence="2">
    <location>
        <position position="340"/>
    </location>
</feature>
<dbReference type="Gene3D" id="1.10.340.70">
    <property type="match status" value="1"/>
</dbReference>
<dbReference type="InterPro" id="IPR036397">
    <property type="entry name" value="RNaseH_sf"/>
</dbReference>
<organism evidence="2 3">
    <name type="scientific">Phytophthora megakarya</name>
    <dbReference type="NCBI Taxonomy" id="4795"/>
    <lineage>
        <taxon>Eukaryota</taxon>
        <taxon>Sar</taxon>
        <taxon>Stramenopiles</taxon>
        <taxon>Oomycota</taxon>
        <taxon>Peronosporomycetes</taxon>
        <taxon>Peronosporales</taxon>
        <taxon>Peronosporaceae</taxon>
        <taxon>Phytophthora</taxon>
    </lineage>
</organism>
<keyword evidence="2" id="KW-0548">Nucleotidyltransferase</keyword>
<gene>
    <name evidence="2" type="ORF">PHMEG_00036838</name>
</gene>
<dbReference type="EMBL" id="NBNE01015644">
    <property type="protein sequence ID" value="OWY93682.1"/>
    <property type="molecule type" value="Genomic_DNA"/>
</dbReference>
<dbReference type="OrthoDB" id="123136at2759"/>
<keyword evidence="2" id="KW-0808">Transferase</keyword>
<dbReference type="SUPFAM" id="SSF53098">
    <property type="entry name" value="Ribonuclease H-like"/>
    <property type="match status" value="1"/>
</dbReference>
<dbReference type="PANTHER" id="PTHR37984:SF5">
    <property type="entry name" value="PROTEIN NYNRIN-LIKE"/>
    <property type="match status" value="1"/>
</dbReference>
<evidence type="ECO:0000259" key="1">
    <source>
        <dbReference type="PROSITE" id="PS50994"/>
    </source>
</evidence>
<proteinExistence type="predicted"/>
<feature type="domain" description="Integrase catalytic" evidence="1">
    <location>
        <begin position="227"/>
        <end position="336"/>
    </location>
</feature>